<evidence type="ECO:0000259" key="3">
    <source>
        <dbReference type="SMART" id="SM00739"/>
    </source>
</evidence>
<proteinExistence type="predicted"/>
<feature type="domain" description="KOW" evidence="3">
    <location>
        <begin position="5"/>
        <end position="32"/>
    </location>
</feature>
<dbReference type="Pfam" id="PF00467">
    <property type="entry name" value="KOW"/>
    <property type="match status" value="1"/>
</dbReference>
<dbReference type="InterPro" id="IPR014722">
    <property type="entry name" value="Rib_uL2_dom2"/>
</dbReference>
<evidence type="ECO:0000256" key="1">
    <source>
        <dbReference type="ARBA" id="ARBA00022980"/>
    </source>
</evidence>
<dbReference type="GO" id="GO:0005840">
    <property type="term" value="C:ribosome"/>
    <property type="evidence" value="ECO:0007669"/>
    <property type="project" value="UniProtKB-KW"/>
</dbReference>
<gene>
    <name evidence="4" type="ORF">PUW23_22205</name>
    <name evidence="5" type="ORF">PUW25_22110</name>
</gene>
<dbReference type="RefSeq" id="WP_047914070.1">
    <property type="nucleotide sequence ID" value="NZ_CP118101.1"/>
</dbReference>
<dbReference type="InterPro" id="IPR041985">
    <property type="entry name" value="Ribosomal_eL14_KOW"/>
</dbReference>
<dbReference type="InterPro" id="IPR008991">
    <property type="entry name" value="Translation_prot_SH3-like_sf"/>
</dbReference>
<keyword evidence="7" id="KW-1185">Reference proteome</keyword>
<protein>
    <submittedName>
        <fullName evidence="4">KOW domain-containing RNA-binding protein</fullName>
    </submittedName>
</protein>
<sequence>MNEEIPQIGQIVKILRGRDAGQFAVVIAVEDNRYVYIADGDKRKFDGAKKKNLLHLDPQPMISSEVVNSINEIGRVTNGKLRYAVQQFINASEVQS</sequence>
<evidence type="ECO:0000313" key="6">
    <source>
        <dbReference type="Proteomes" id="UP001220962"/>
    </source>
</evidence>
<dbReference type="AlphaFoldDB" id="A0AAX3MWY1"/>
<dbReference type="GO" id="GO:1990904">
    <property type="term" value="C:ribonucleoprotein complex"/>
    <property type="evidence" value="ECO:0007669"/>
    <property type="project" value="UniProtKB-KW"/>
</dbReference>
<dbReference type="Proteomes" id="UP001221519">
    <property type="component" value="Chromosome"/>
</dbReference>
<evidence type="ECO:0000313" key="4">
    <source>
        <dbReference type="EMBL" id="WDH82135.1"/>
    </source>
</evidence>
<evidence type="ECO:0000313" key="5">
    <source>
        <dbReference type="EMBL" id="WDI01870.1"/>
    </source>
</evidence>
<dbReference type="InterPro" id="IPR005824">
    <property type="entry name" value="KOW"/>
</dbReference>
<evidence type="ECO:0000256" key="2">
    <source>
        <dbReference type="ARBA" id="ARBA00023274"/>
    </source>
</evidence>
<accession>A0AAX3MWY1</accession>
<dbReference type="CDD" id="cd06088">
    <property type="entry name" value="KOW_RPL14"/>
    <property type="match status" value="1"/>
</dbReference>
<keyword evidence="2" id="KW-0687">Ribonucleoprotein</keyword>
<dbReference type="Proteomes" id="UP001220962">
    <property type="component" value="Chromosome"/>
</dbReference>
<dbReference type="SMART" id="SM00739">
    <property type="entry name" value="KOW"/>
    <property type="match status" value="1"/>
</dbReference>
<reference evidence="4 7" key="1">
    <citation type="submission" date="2023-02" db="EMBL/GenBank/DDBJ databases">
        <title>Pathogen: clinical or host-associated sample.</title>
        <authorList>
            <person name="Hergert J."/>
            <person name="Casey R."/>
            <person name="Wagner J."/>
            <person name="Young E.L."/>
            <person name="Oakeson K.F."/>
        </authorList>
    </citation>
    <scope>NUCLEOTIDE SEQUENCE</scope>
    <source>
        <strain evidence="5 7">2022CK-00829</strain>
        <strain evidence="4">2022CK-00830</strain>
    </source>
</reference>
<dbReference type="SUPFAM" id="SSF50104">
    <property type="entry name" value="Translation proteins SH3-like domain"/>
    <property type="match status" value="1"/>
</dbReference>
<evidence type="ECO:0000313" key="7">
    <source>
        <dbReference type="Proteomes" id="UP001221519"/>
    </source>
</evidence>
<keyword evidence="1" id="KW-0689">Ribosomal protein</keyword>
<dbReference type="EMBL" id="CP118101">
    <property type="protein sequence ID" value="WDH82135.1"/>
    <property type="molecule type" value="Genomic_DNA"/>
</dbReference>
<name>A0AAX3MWY1_9BACL</name>
<dbReference type="Gene3D" id="2.30.30.30">
    <property type="match status" value="1"/>
</dbReference>
<dbReference type="EMBL" id="CP118108">
    <property type="protein sequence ID" value="WDI01870.1"/>
    <property type="molecule type" value="Genomic_DNA"/>
</dbReference>
<organism evidence="4 6">
    <name type="scientific">Paenibacillus urinalis</name>
    <dbReference type="NCBI Taxonomy" id="521520"/>
    <lineage>
        <taxon>Bacteria</taxon>
        <taxon>Bacillati</taxon>
        <taxon>Bacillota</taxon>
        <taxon>Bacilli</taxon>
        <taxon>Bacillales</taxon>
        <taxon>Paenibacillaceae</taxon>
        <taxon>Paenibacillus</taxon>
    </lineage>
</organism>